<dbReference type="EMBL" id="LJIJ01000312">
    <property type="protein sequence ID" value="ODM98899.1"/>
    <property type="molecule type" value="Genomic_DNA"/>
</dbReference>
<gene>
    <name evidence="2" type="ORF">Ocin01_07780</name>
</gene>
<feature type="compositionally biased region" description="Polar residues" evidence="1">
    <location>
        <begin position="12"/>
        <end position="25"/>
    </location>
</feature>
<comment type="caution">
    <text evidence="2">The sequence shown here is derived from an EMBL/GenBank/DDBJ whole genome shotgun (WGS) entry which is preliminary data.</text>
</comment>
<reference evidence="2 3" key="1">
    <citation type="journal article" date="2016" name="Genome Biol. Evol.">
        <title>Gene Family Evolution Reflects Adaptation to Soil Environmental Stressors in the Genome of the Collembolan Orchesella cincta.</title>
        <authorList>
            <person name="Faddeeva-Vakhrusheva A."/>
            <person name="Derks M.F."/>
            <person name="Anvar S.Y."/>
            <person name="Agamennone V."/>
            <person name="Suring W."/>
            <person name="Smit S."/>
            <person name="van Straalen N.M."/>
            <person name="Roelofs D."/>
        </authorList>
    </citation>
    <scope>NUCLEOTIDE SEQUENCE [LARGE SCALE GENOMIC DNA]</scope>
    <source>
        <tissue evidence="2">Mixed pool</tissue>
    </source>
</reference>
<feature type="compositionally biased region" description="Basic and acidic residues" evidence="1">
    <location>
        <begin position="28"/>
        <end position="39"/>
    </location>
</feature>
<evidence type="ECO:0000313" key="2">
    <source>
        <dbReference type="EMBL" id="ODM98899.1"/>
    </source>
</evidence>
<feature type="region of interest" description="Disordered" evidence="1">
    <location>
        <begin position="323"/>
        <end position="367"/>
    </location>
</feature>
<proteinExistence type="predicted"/>
<feature type="compositionally biased region" description="Polar residues" evidence="1">
    <location>
        <begin position="129"/>
        <end position="160"/>
    </location>
</feature>
<name>A0A1D2N0U4_ORCCI</name>
<evidence type="ECO:0000256" key="1">
    <source>
        <dbReference type="SAM" id="MobiDB-lite"/>
    </source>
</evidence>
<sequence length="367" mass="39850">MSENGKIASVDSLVQNEMDTVNPCSTARGERAVLDHEESSGIGPSSTESEHMWPSDDDASSRNSDLEDETYKDALASARYSAAVLLSDSSDWDADMPLSDTQNVLATTIGPTPFVNAEEEDDNDGCITGESSLPETVDQSQPTSYDTGSTRVLNESNVAATTEGDKPQKKNAWDAYYGEEDDEIIILKELPPNKFLKRKNAMGANDSAGPFKKQVKMTAASQETKDDEIARNETLAKQNTDLVKNPLYGKDGRDVRSLLPLYVDEVCAEIVNGGAGKFKDLPSSVNCAKGMLPRSSMGKPRSNSMDTLAAIFGMKYQAQGLFTMSPIDDQEPGPSNRQSHQEELVNRVSNADNEDDKEVSYSDSVSD</sequence>
<keyword evidence="3" id="KW-1185">Reference proteome</keyword>
<dbReference type="Proteomes" id="UP000094527">
    <property type="component" value="Unassembled WGS sequence"/>
</dbReference>
<feature type="region of interest" description="Disordered" evidence="1">
    <location>
        <begin position="110"/>
        <end position="171"/>
    </location>
</feature>
<evidence type="ECO:0000313" key="3">
    <source>
        <dbReference type="Proteomes" id="UP000094527"/>
    </source>
</evidence>
<organism evidence="2 3">
    <name type="scientific">Orchesella cincta</name>
    <name type="common">Springtail</name>
    <name type="synonym">Podura cincta</name>
    <dbReference type="NCBI Taxonomy" id="48709"/>
    <lineage>
        <taxon>Eukaryota</taxon>
        <taxon>Metazoa</taxon>
        <taxon>Ecdysozoa</taxon>
        <taxon>Arthropoda</taxon>
        <taxon>Hexapoda</taxon>
        <taxon>Collembola</taxon>
        <taxon>Entomobryomorpha</taxon>
        <taxon>Entomobryoidea</taxon>
        <taxon>Orchesellidae</taxon>
        <taxon>Orchesellinae</taxon>
        <taxon>Orchesella</taxon>
    </lineage>
</organism>
<accession>A0A1D2N0U4</accession>
<protein>
    <submittedName>
        <fullName evidence="2">Uncharacterized protein</fullName>
    </submittedName>
</protein>
<dbReference type="AlphaFoldDB" id="A0A1D2N0U4"/>
<feature type="region of interest" description="Disordered" evidence="1">
    <location>
        <begin position="1"/>
        <end position="68"/>
    </location>
</feature>